<keyword evidence="9" id="KW-1185">Reference proteome</keyword>
<evidence type="ECO:0000313" key="10">
    <source>
        <dbReference type="RefSeq" id="XP_027200572.1"/>
    </source>
</evidence>
<sequence>MTSSGLEFSTKGLQSVCPTGIDSFDDLIGGGFALTSVNIIEEDQFRMYSSMLVKAYLSSAIYAEQEILIFSPIITNDKCRFIRELPSLTKDDPLQSGNGISPAKDFTKMKIAFRYSNIPSRFDPNIEQKRFDFGQYIDTNLLNKSSIKFYDHSELIPILKEKCHEQKSDKVCRIFIDQLGSPYSSIEINQLPRIMYQLKSIMRRLTKSVSIITIVTASDLHYDLIDDHSIRQKLYFTSDSAIRFTTFADDDESNPYRQDYVGLVQLLRLPQLNSLAPYNPNLVTIEYGIKLHQTKRFLSIEPLALPPDLGETVNRFTSSNQAADKLHCTATKQTDF</sequence>
<comment type="similarity">
    <text evidence="4">Belongs to the ELP4 family.</text>
</comment>
<dbReference type="RefSeq" id="XP_027200572.1">
    <property type="nucleotide sequence ID" value="XM_027344771.1"/>
</dbReference>
<dbReference type="InterPro" id="IPR008728">
    <property type="entry name" value="Elongator_complex_protein_4"/>
</dbReference>
<dbReference type="Proteomes" id="UP000515146">
    <property type="component" value="Unplaced"/>
</dbReference>
<comment type="subcellular location">
    <subcellularLocation>
        <location evidence="2">Cytoplasm</location>
    </subcellularLocation>
    <subcellularLocation>
        <location evidence="1">Nucleus</location>
    </subcellularLocation>
</comment>
<dbReference type="InParanoid" id="A0A6P6Y523"/>
<dbReference type="PANTHER" id="PTHR12896:SF1">
    <property type="entry name" value="ELONGATOR COMPLEX PROTEIN 4"/>
    <property type="match status" value="1"/>
</dbReference>
<evidence type="ECO:0000256" key="1">
    <source>
        <dbReference type="ARBA" id="ARBA00004123"/>
    </source>
</evidence>
<dbReference type="CTD" id="26610"/>
<name>A0A6P6Y523_DERPT</name>
<organism evidence="9 10">
    <name type="scientific">Dermatophagoides pteronyssinus</name>
    <name type="common">European house dust mite</name>
    <dbReference type="NCBI Taxonomy" id="6956"/>
    <lineage>
        <taxon>Eukaryota</taxon>
        <taxon>Metazoa</taxon>
        <taxon>Ecdysozoa</taxon>
        <taxon>Arthropoda</taxon>
        <taxon>Chelicerata</taxon>
        <taxon>Arachnida</taxon>
        <taxon>Acari</taxon>
        <taxon>Acariformes</taxon>
        <taxon>Sarcoptiformes</taxon>
        <taxon>Astigmata</taxon>
        <taxon>Psoroptidia</taxon>
        <taxon>Analgoidea</taxon>
        <taxon>Pyroglyphidae</taxon>
        <taxon>Dermatophagoidinae</taxon>
        <taxon>Dermatophagoides</taxon>
    </lineage>
</organism>
<dbReference type="KEGG" id="dpte:113794643"/>
<keyword evidence="7" id="KW-0819">tRNA processing</keyword>
<dbReference type="GO" id="GO:0005737">
    <property type="term" value="C:cytoplasm"/>
    <property type="evidence" value="ECO:0007669"/>
    <property type="project" value="UniProtKB-SubCell"/>
</dbReference>
<evidence type="ECO:0000313" key="9">
    <source>
        <dbReference type="Proteomes" id="UP000515146"/>
    </source>
</evidence>
<evidence type="ECO:0000256" key="6">
    <source>
        <dbReference type="ARBA" id="ARBA00022490"/>
    </source>
</evidence>
<accession>A0A6P6Y523</accession>
<protein>
    <recommendedName>
        <fullName evidence="5">Elongator complex protein 4</fullName>
    </recommendedName>
</protein>
<evidence type="ECO:0000256" key="8">
    <source>
        <dbReference type="ARBA" id="ARBA00023242"/>
    </source>
</evidence>
<dbReference type="AlphaFoldDB" id="A0A6P6Y523"/>
<dbReference type="Pfam" id="PF05625">
    <property type="entry name" value="PAXNEB"/>
    <property type="match status" value="1"/>
</dbReference>
<dbReference type="PANTHER" id="PTHR12896">
    <property type="entry name" value="PAX6 NEIGHBOR PROTEIN PAXNEB"/>
    <property type="match status" value="1"/>
</dbReference>
<dbReference type="GO" id="GO:0033588">
    <property type="term" value="C:elongator holoenzyme complex"/>
    <property type="evidence" value="ECO:0007669"/>
    <property type="project" value="InterPro"/>
</dbReference>
<keyword evidence="6" id="KW-0963">Cytoplasm</keyword>
<dbReference type="UniPathway" id="UPA00988"/>
<evidence type="ECO:0000256" key="7">
    <source>
        <dbReference type="ARBA" id="ARBA00022694"/>
    </source>
</evidence>
<dbReference type="InterPro" id="IPR027417">
    <property type="entry name" value="P-loop_NTPase"/>
</dbReference>
<comment type="pathway">
    <text evidence="3">tRNA modification; 5-methoxycarbonylmethyl-2-thiouridine-tRNA biosynthesis.</text>
</comment>
<dbReference type="FunCoup" id="A0A6P6Y523">
    <property type="interactions" value="1576"/>
</dbReference>
<evidence type="ECO:0000256" key="5">
    <source>
        <dbReference type="ARBA" id="ARBA00020265"/>
    </source>
</evidence>
<dbReference type="OMA" id="SMTIAWR"/>
<dbReference type="GeneID" id="113794643"/>
<keyword evidence="8" id="KW-0539">Nucleus</keyword>
<reference evidence="10" key="1">
    <citation type="submission" date="2025-08" db="UniProtKB">
        <authorList>
            <consortium name="RefSeq"/>
        </authorList>
    </citation>
    <scope>IDENTIFICATION</scope>
    <source>
        <strain evidence="10">Airmid</strain>
    </source>
</reference>
<evidence type="ECO:0000256" key="3">
    <source>
        <dbReference type="ARBA" id="ARBA00005043"/>
    </source>
</evidence>
<dbReference type="Gene3D" id="3.40.50.300">
    <property type="entry name" value="P-loop containing nucleotide triphosphate hydrolases"/>
    <property type="match status" value="1"/>
</dbReference>
<dbReference type="GO" id="GO:0008023">
    <property type="term" value="C:transcription elongation factor complex"/>
    <property type="evidence" value="ECO:0007669"/>
    <property type="project" value="TreeGrafter"/>
</dbReference>
<evidence type="ECO:0000256" key="4">
    <source>
        <dbReference type="ARBA" id="ARBA00007573"/>
    </source>
</evidence>
<gene>
    <name evidence="10" type="primary">LOC113794643</name>
</gene>
<dbReference type="GO" id="GO:0002098">
    <property type="term" value="P:tRNA wobble uridine modification"/>
    <property type="evidence" value="ECO:0007669"/>
    <property type="project" value="InterPro"/>
</dbReference>
<proteinExistence type="inferred from homology"/>
<evidence type="ECO:0000256" key="2">
    <source>
        <dbReference type="ARBA" id="ARBA00004496"/>
    </source>
</evidence>
<dbReference type="OrthoDB" id="289162at2759"/>